<dbReference type="SUPFAM" id="SSF111352">
    <property type="entry name" value="Ammonium transporter"/>
    <property type="match status" value="1"/>
</dbReference>
<comment type="caution">
    <text evidence="11">The sequence shown here is derived from an EMBL/GenBank/DDBJ whole genome shotgun (WGS) entry which is preliminary data.</text>
</comment>
<comment type="similarity">
    <text evidence="2 8">Belongs to the ammonia transporter channel (TC 1.A.11.2) family.</text>
</comment>
<keyword evidence="12" id="KW-1185">Reference proteome</keyword>
<dbReference type="InterPro" id="IPR001905">
    <property type="entry name" value="Ammonium_transpt"/>
</dbReference>
<dbReference type="PROSITE" id="PS01219">
    <property type="entry name" value="AMMONIUM_TRANSP"/>
    <property type="match status" value="1"/>
</dbReference>
<dbReference type="PANTHER" id="PTHR43029:SF10">
    <property type="entry name" value="AMMONIUM TRANSPORTER MEP2"/>
    <property type="match status" value="1"/>
</dbReference>
<evidence type="ECO:0000313" key="11">
    <source>
        <dbReference type="EMBL" id="MDM0046622.1"/>
    </source>
</evidence>
<dbReference type="Pfam" id="PF00909">
    <property type="entry name" value="Ammonium_transp"/>
    <property type="match status" value="1"/>
</dbReference>
<keyword evidence="5 8" id="KW-1133">Transmembrane helix</keyword>
<feature type="transmembrane region" description="Helical" evidence="8">
    <location>
        <begin position="148"/>
        <end position="170"/>
    </location>
</feature>
<feature type="chain" id="PRO_5046744511" description="Ammonium transporter" evidence="9">
    <location>
        <begin position="24"/>
        <end position="458"/>
    </location>
</feature>
<evidence type="ECO:0000256" key="2">
    <source>
        <dbReference type="ARBA" id="ARBA00005887"/>
    </source>
</evidence>
<evidence type="ECO:0000256" key="8">
    <source>
        <dbReference type="RuleBase" id="RU362002"/>
    </source>
</evidence>
<dbReference type="PANTHER" id="PTHR43029">
    <property type="entry name" value="AMMONIUM TRANSPORTER MEP2"/>
    <property type="match status" value="1"/>
</dbReference>
<dbReference type="InterPro" id="IPR002229">
    <property type="entry name" value="RhesusRHD"/>
</dbReference>
<dbReference type="InterPro" id="IPR024041">
    <property type="entry name" value="NH4_transpt_AmtB-like_dom"/>
</dbReference>
<feature type="transmembrane region" description="Helical" evidence="8">
    <location>
        <begin position="59"/>
        <end position="80"/>
    </location>
</feature>
<keyword evidence="9" id="KW-0732">Signal</keyword>
<evidence type="ECO:0000256" key="5">
    <source>
        <dbReference type="ARBA" id="ARBA00022989"/>
    </source>
</evidence>
<feature type="transmembrane region" description="Helical" evidence="8">
    <location>
        <begin position="277"/>
        <end position="297"/>
    </location>
</feature>
<evidence type="ECO:0000259" key="10">
    <source>
        <dbReference type="Pfam" id="PF00909"/>
    </source>
</evidence>
<dbReference type="EMBL" id="JASZYV010000004">
    <property type="protein sequence ID" value="MDM0046622.1"/>
    <property type="molecule type" value="Genomic_DNA"/>
</dbReference>
<feature type="transmembrane region" description="Helical" evidence="8">
    <location>
        <begin position="177"/>
        <end position="199"/>
    </location>
</feature>
<feature type="transmembrane region" description="Helical" evidence="8">
    <location>
        <begin position="364"/>
        <end position="384"/>
    </location>
</feature>
<evidence type="ECO:0000313" key="12">
    <source>
        <dbReference type="Proteomes" id="UP001174908"/>
    </source>
</evidence>
<dbReference type="InterPro" id="IPR029020">
    <property type="entry name" value="Ammonium/urea_transptr"/>
</dbReference>
<dbReference type="Gene3D" id="1.10.3430.10">
    <property type="entry name" value="Ammonium transporter AmtB like domains"/>
    <property type="match status" value="1"/>
</dbReference>
<dbReference type="RefSeq" id="WP_286661741.1">
    <property type="nucleotide sequence ID" value="NZ_JASZYV010000004.1"/>
</dbReference>
<feature type="transmembrane region" description="Helical" evidence="8">
    <location>
        <begin position="92"/>
        <end position="112"/>
    </location>
</feature>
<protein>
    <recommendedName>
        <fullName evidence="8">Ammonium transporter</fullName>
    </recommendedName>
</protein>
<organism evidence="11 12">
    <name type="scientific">Variovorax dokdonensis</name>
    <dbReference type="NCBI Taxonomy" id="344883"/>
    <lineage>
        <taxon>Bacteria</taxon>
        <taxon>Pseudomonadati</taxon>
        <taxon>Pseudomonadota</taxon>
        <taxon>Betaproteobacteria</taxon>
        <taxon>Burkholderiales</taxon>
        <taxon>Comamonadaceae</taxon>
        <taxon>Variovorax</taxon>
    </lineage>
</organism>
<evidence type="ECO:0000256" key="3">
    <source>
        <dbReference type="ARBA" id="ARBA00022448"/>
    </source>
</evidence>
<dbReference type="PRINTS" id="PR00342">
    <property type="entry name" value="RHESUSRHD"/>
</dbReference>
<proteinExistence type="inferred from homology"/>
<evidence type="ECO:0000256" key="1">
    <source>
        <dbReference type="ARBA" id="ARBA00004141"/>
    </source>
</evidence>
<reference evidence="11" key="1">
    <citation type="submission" date="2023-06" db="EMBL/GenBank/DDBJ databases">
        <authorList>
            <person name="Jiang Y."/>
            <person name="Liu Q."/>
        </authorList>
    </citation>
    <scope>NUCLEOTIDE SEQUENCE</scope>
    <source>
        <strain evidence="11">CGMCC 1.12089</strain>
    </source>
</reference>
<keyword evidence="3 8" id="KW-0813">Transport</keyword>
<gene>
    <name evidence="11" type="primary">amt</name>
    <name evidence="11" type="ORF">QTH91_19185</name>
</gene>
<feature type="domain" description="Ammonium transporter AmtB-like" evidence="10">
    <location>
        <begin position="59"/>
        <end position="456"/>
    </location>
</feature>
<keyword evidence="7 8" id="KW-0924">Ammonia transport</keyword>
<dbReference type="InterPro" id="IPR018047">
    <property type="entry name" value="Ammonium_transpt_CS"/>
</dbReference>
<evidence type="ECO:0000256" key="7">
    <source>
        <dbReference type="ARBA" id="ARBA00023177"/>
    </source>
</evidence>
<evidence type="ECO:0000256" key="9">
    <source>
        <dbReference type="SAM" id="SignalP"/>
    </source>
</evidence>
<feature type="transmembrane region" description="Helical" evidence="8">
    <location>
        <begin position="404"/>
        <end position="426"/>
    </location>
</feature>
<feature type="transmembrane region" description="Helical" evidence="8">
    <location>
        <begin position="335"/>
        <end position="352"/>
    </location>
</feature>
<feature type="signal peptide" evidence="9">
    <location>
        <begin position="1"/>
        <end position="23"/>
    </location>
</feature>
<comment type="subcellular location">
    <subcellularLocation>
        <location evidence="8">Cell membrane</location>
        <topology evidence="8">Multi-pass membrane protein</topology>
    </subcellularLocation>
    <subcellularLocation>
        <location evidence="1">Membrane</location>
        <topology evidence="1">Multi-pass membrane protein</topology>
    </subcellularLocation>
</comment>
<evidence type="ECO:0000256" key="4">
    <source>
        <dbReference type="ARBA" id="ARBA00022692"/>
    </source>
</evidence>
<name>A0ABT7NF92_9BURK</name>
<feature type="transmembrane region" description="Helical" evidence="8">
    <location>
        <begin position="309"/>
        <end position="329"/>
    </location>
</feature>
<feature type="transmembrane region" description="Helical" evidence="8">
    <location>
        <begin position="211"/>
        <end position="233"/>
    </location>
</feature>
<evidence type="ECO:0000256" key="6">
    <source>
        <dbReference type="ARBA" id="ARBA00023136"/>
    </source>
</evidence>
<keyword evidence="6 8" id="KW-0472">Membrane</keyword>
<dbReference type="NCBIfam" id="TIGR00836">
    <property type="entry name" value="amt"/>
    <property type="match status" value="1"/>
</dbReference>
<keyword evidence="4 8" id="KW-0812">Transmembrane</keyword>
<sequence length="458" mass="46595">MKKLLISLALGLSALMTGVSGYAQTPAPAAAEAPAAAAPAAEAPAAAAPAPKVDSGDTAWMLTSTMLVILMTIPGLALFYGGLGRSKNMLSVLMQVFVIFSLISILWALYGYSLAFSGEGKFFGGLDKIFLKGVSQETFGALATIPEYVFLAFQGTFAAITVALIVGAFAERAKFSAVLLFSLLWFTFSYVPIAHMVWGGGLLAADGALDFAGGTVVHINAGVAGLVGAYVIGKRIGFGKEAFTPHSLTLTMVGASLLWVGWFGFNAGSAGAANANAGLAFVNTVLATAAATLAWSVGEAMHKGKASMLGAASGAVAGLVAVTPAAGFVGPMGSIVLGLLAGFVCLWGVGGLKRMLGADDAFDVFGVHGVGGILGAILTGVFAAQSLGGTGGLTPDTFSMGAQVWIQVKSVLVTIVWSGVVAFIAYKIADLTIGLRVSEEEEREGLDITSHGETAYSR</sequence>
<dbReference type="Proteomes" id="UP001174908">
    <property type="component" value="Unassembled WGS sequence"/>
</dbReference>
<feature type="transmembrane region" description="Helical" evidence="8">
    <location>
        <begin position="245"/>
        <end position="265"/>
    </location>
</feature>
<accession>A0ABT7NF92</accession>